<dbReference type="STRING" id="933852.A0A0C3B5E2"/>
<organism evidence="2 3">
    <name type="scientific">Serendipita vermifera MAFF 305830</name>
    <dbReference type="NCBI Taxonomy" id="933852"/>
    <lineage>
        <taxon>Eukaryota</taxon>
        <taxon>Fungi</taxon>
        <taxon>Dikarya</taxon>
        <taxon>Basidiomycota</taxon>
        <taxon>Agaricomycotina</taxon>
        <taxon>Agaricomycetes</taxon>
        <taxon>Sebacinales</taxon>
        <taxon>Serendipitaceae</taxon>
        <taxon>Serendipita</taxon>
    </lineage>
</organism>
<dbReference type="Proteomes" id="UP000054097">
    <property type="component" value="Unassembled WGS sequence"/>
</dbReference>
<evidence type="ECO:0000256" key="1">
    <source>
        <dbReference type="SAM" id="MobiDB-lite"/>
    </source>
</evidence>
<dbReference type="EMBL" id="KN824281">
    <property type="protein sequence ID" value="KIM32030.1"/>
    <property type="molecule type" value="Genomic_DNA"/>
</dbReference>
<protein>
    <submittedName>
        <fullName evidence="2">Uncharacterized protein</fullName>
    </submittedName>
</protein>
<feature type="region of interest" description="Disordered" evidence="1">
    <location>
        <begin position="230"/>
        <end position="258"/>
    </location>
</feature>
<feature type="region of interest" description="Disordered" evidence="1">
    <location>
        <begin position="596"/>
        <end position="763"/>
    </location>
</feature>
<feature type="compositionally biased region" description="Basic and acidic residues" evidence="1">
    <location>
        <begin position="546"/>
        <end position="559"/>
    </location>
</feature>
<gene>
    <name evidence="2" type="ORF">M408DRAFT_327391</name>
</gene>
<feature type="compositionally biased region" description="Acidic residues" evidence="1">
    <location>
        <begin position="669"/>
        <end position="685"/>
    </location>
</feature>
<feature type="region of interest" description="Disordered" evidence="1">
    <location>
        <begin position="1"/>
        <end position="23"/>
    </location>
</feature>
<feature type="compositionally biased region" description="Acidic residues" evidence="1">
    <location>
        <begin position="230"/>
        <end position="244"/>
    </location>
</feature>
<feature type="region of interest" description="Disordered" evidence="1">
    <location>
        <begin position="198"/>
        <end position="217"/>
    </location>
</feature>
<evidence type="ECO:0000313" key="2">
    <source>
        <dbReference type="EMBL" id="KIM32030.1"/>
    </source>
</evidence>
<dbReference type="OrthoDB" id="2507795at2759"/>
<reference evidence="2 3" key="1">
    <citation type="submission" date="2014-04" db="EMBL/GenBank/DDBJ databases">
        <authorList>
            <consortium name="DOE Joint Genome Institute"/>
            <person name="Kuo A."/>
            <person name="Zuccaro A."/>
            <person name="Kohler A."/>
            <person name="Nagy L.G."/>
            <person name="Floudas D."/>
            <person name="Copeland A."/>
            <person name="Barry K.W."/>
            <person name="Cichocki N."/>
            <person name="Veneault-Fourrey C."/>
            <person name="LaButti K."/>
            <person name="Lindquist E.A."/>
            <person name="Lipzen A."/>
            <person name="Lundell T."/>
            <person name="Morin E."/>
            <person name="Murat C."/>
            <person name="Sun H."/>
            <person name="Tunlid A."/>
            <person name="Henrissat B."/>
            <person name="Grigoriev I.V."/>
            <person name="Hibbett D.S."/>
            <person name="Martin F."/>
            <person name="Nordberg H.P."/>
            <person name="Cantor M.N."/>
            <person name="Hua S.X."/>
        </authorList>
    </citation>
    <scope>NUCLEOTIDE SEQUENCE [LARGE SCALE GENOMIC DNA]</scope>
    <source>
        <strain evidence="2 3">MAFF 305830</strain>
    </source>
</reference>
<evidence type="ECO:0000313" key="3">
    <source>
        <dbReference type="Proteomes" id="UP000054097"/>
    </source>
</evidence>
<dbReference type="AlphaFoldDB" id="A0A0C3B5E2"/>
<reference evidence="3" key="2">
    <citation type="submission" date="2015-01" db="EMBL/GenBank/DDBJ databases">
        <title>Evolutionary Origins and Diversification of the Mycorrhizal Mutualists.</title>
        <authorList>
            <consortium name="DOE Joint Genome Institute"/>
            <consortium name="Mycorrhizal Genomics Consortium"/>
            <person name="Kohler A."/>
            <person name="Kuo A."/>
            <person name="Nagy L.G."/>
            <person name="Floudas D."/>
            <person name="Copeland A."/>
            <person name="Barry K.W."/>
            <person name="Cichocki N."/>
            <person name="Veneault-Fourrey C."/>
            <person name="LaButti K."/>
            <person name="Lindquist E.A."/>
            <person name="Lipzen A."/>
            <person name="Lundell T."/>
            <person name="Morin E."/>
            <person name="Murat C."/>
            <person name="Riley R."/>
            <person name="Ohm R."/>
            <person name="Sun H."/>
            <person name="Tunlid A."/>
            <person name="Henrissat B."/>
            <person name="Grigoriev I.V."/>
            <person name="Hibbett D.S."/>
            <person name="Martin F."/>
        </authorList>
    </citation>
    <scope>NUCLEOTIDE SEQUENCE [LARGE SCALE GENOMIC DNA]</scope>
    <source>
        <strain evidence="3">MAFF 305830</strain>
    </source>
</reference>
<feature type="compositionally biased region" description="Acidic residues" evidence="1">
    <location>
        <begin position="567"/>
        <end position="577"/>
    </location>
</feature>
<feature type="compositionally biased region" description="Acidic residues" evidence="1">
    <location>
        <begin position="596"/>
        <end position="606"/>
    </location>
</feature>
<name>A0A0C3B5E2_SERVB</name>
<feature type="region of interest" description="Disordered" evidence="1">
    <location>
        <begin position="490"/>
        <end position="577"/>
    </location>
</feature>
<proteinExistence type="predicted"/>
<dbReference type="HOGENOM" id="CLU_365690_0_0_1"/>
<feature type="compositionally biased region" description="Polar residues" evidence="1">
    <location>
        <begin position="1"/>
        <end position="10"/>
    </location>
</feature>
<sequence>MSLTALTPQFGTEMEDSAMQEDHVADSSIAIDVESPKHIVITPQGANYGDSTTSASFWSHSQPQGTADQLVDVEFETAGAYEDDGMMAATEVEMTAAGPYEEDNELEMAYDNGQPEFNYEVEDAEVRDAEVSYQEHSHEPASHFGHLEHEQPQESLVVSAPEIDTFGASDPLPFAEVATNPEFSHEEETAIIAPSTEEVAQDSLETTAPAPAGDDHPAEPALVAEAAAEEITEGANEEAGDEQPLEIPAEEKEQPQEPEIKVSEDFAPVADHEVPEEVYDAETHEEAKIETNHLGTAPPILLTVNSEGLEPVTVSLFSDPDAAIVASSSKTVSEPPVVLLDQHHHLFGEPLTDLLTQLRTELLHAQPEILPRSDFEYKEVQLVVHDLQLVLTQDNIYAREISLFDLESMHRSCGLSGYLHLDFSMQPRFIDRYRAIRQAIEAQGIINNPEITTQDEAKETEEIENTAVAKQENTSPQVEVTGATLEQVHEDAQSQSNLEDNEAHGPVEEDGETGEPPLPLDDGASSWSEEQEDDGVATGDYQAEEEGAHEGWDHAHEGEPDAPVEAPAEEVPEEEYNEEYLHEDDYLPGDLVHLEDDADFTGDAGEEAGTSKPFSNNLDESKTGDDAYNDEATEPTIEATIELPEETPAHADDTTEPVGESGDNTGDLAAEEAVEYVDNESEWDDLGYATGLEAIKENPSLEEPSVPQNETKPSPKRRTSSGLWTGAHDTLSPPQRKRSFSEVEAEPEGNLSLSPGPKKPRHL</sequence>
<dbReference type="Pfam" id="PF10336">
    <property type="entry name" value="DUF2420"/>
    <property type="match status" value="1"/>
</dbReference>
<keyword evidence="3" id="KW-1185">Reference proteome</keyword>
<feature type="compositionally biased region" description="Basic and acidic residues" evidence="1">
    <location>
        <begin position="249"/>
        <end position="258"/>
    </location>
</feature>
<dbReference type="InterPro" id="IPR018822">
    <property type="entry name" value="UPF0646"/>
</dbReference>
<accession>A0A0C3B5E2</accession>